<evidence type="ECO:0000256" key="12">
    <source>
        <dbReference type="ARBA" id="ARBA00034864"/>
    </source>
</evidence>
<evidence type="ECO:0000313" key="16">
    <source>
        <dbReference type="Proteomes" id="UP001149813"/>
    </source>
</evidence>
<evidence type="ECO:0000256" key="7">
    <source>
        <dbReference type="ARBA" id="ARBA00022843"/>
    </source>
</evidence>
<dbReference type="GO" id="GO:0005869">
    <property type="term" value="C:dynactin complex"/>
    <property type="evidence" value="ECO:0007669"/>
    <property type="project" value="InterPro"/>
</dbReference>
<dbReference type="InterPro" id="IPR008603">
    <property type="entry name" value="DCTN4"/>
</dbReference>
<keyword evidence="9" id="KW-0175">Coiled coil</keyword>
<organism evidence="15 16">
    <name type="scientific">Coemansia erecta</name>
    <dbReference type="NCBI Taxonomy" id="147472"/>
    <lineage>
        <taxon>Eukaryota</taxon>
        <taxon>Fungi</taxon>
        <taxon>Fungi incertae sedis</taxon>
        <taxon>Zoopagomycota</taxon>
        <taxon>Kickxellomycotina</taxon>
        <taxon>Kickxellomycetes</taxon>
        <taxon>Kickxellales</taxon>
        <taxon>Kickxellaceae</taxon>
        <taxon>Coemansia</taxon>
    </lineage>
</organism>
<evidence type="ECO:0000256" key="5">
    <source>
        <dbReference type="ARBA" id="ARBA00022499"/>
    </source>
</evidence>
<keyword evidence="16" id="KW-1185">Reference proteome</keyword>
<reference evidence="15" key="1">
    <citation type="submission" date="2022-07" db="EMBL/GenBank/DDBJ databases">
        <title>Phylogenomic reconstructions and comparative analyses of Kickxellomycotina fungi.</title>
        <authorList>
            <person name="Reynolds N.K."/>
            <person name="Stajich J.E."/>
            <person name="Barry K."/>
            <person name="Grigoriev I.V."/>
            <person name="Crous P."/>
            <person name="Smith M.E."/>
        </authorList>
    </citation>
    <scope>NUCLEOTIDE SEQUENCE</scope>
    <source>
        <strain evidence="15">NBRC 32514</strain>
    </source>
</reference>
<keyword evidence="10" id="KW-0206">Cytoskeleton</keyword>
<accession>A0A9W7XZS4</accession>
<evidence type="ECO:0000256" key="2">
    <source>
        <dbReference type="ARBA" id="ARBA00004529"/>
    </source>
</evidence>
<dbReference type="Proteomes" id="UP001149813">
    <property type="component" value="Unassembled WGS sequence"/>
</dbReference>
<keyword evidence="5" id="KW-1017">Isopeptide bond</keyword>
<evidence type="ECO:0000256" key="9">
    <source>
        <dbReference type="ARBA" id="ARBA00023054"/>
    </source>
</evidence>
<evidence type="ECO:0000256" key="8">
    <source>
        <dbReference type="ARBA" id="ARBA00022990"/>
    </source>
</evidence>
<keyword evidence="6" id="KW-0597">Phosphoprotein</keyword>
<keyword evidence="4" id="KW-0963">Cytoplasm</keyword>
<comment type="similarity">
    <text evidence="11">Belongs to the dynactin subunit 4 family.</text>
</comment>
<gene>
    <name evidence="15" type="ORF">LPJ53_004076</name>
</gene>
<protein>
    <recommendedName>
        <fullName evidence="12">Dynactin subunit 4</fullName>
    </recommendedName>
</protein>
<proteinExistence type="inferred from homology"/>
<comment type="subunit">
    <text evidence="13">Subunit of dynactin, a multiprotein complex part of a tripartite complex with dynein and a adapter, such as BICDL1, BICD2 or HOOK3. The dynactin complex is built around ACTR1A/ACTB filament and consists of an actin-related filament composed of a shoulder domain, a pointed end and a barbed end. Its length is defined by its flexible shoulder domain. The soulder is composed of 2 DCTN1 subunits, 4 DCTN2 and 2 DCTN3. The 4 DCNT2 (via N-terminus) bind the ACTR1A filament and act as molecular rulers to determine the length. The pointed end is important for binding dynein-dynactin cargo adapters. Consists of 4 subunits: ACTR10, DCNT4, DCTN5 and DCTN6. The barbed end is composed of a CAPZA1:CAPZB heterodimers, which binds ACTR1A/ACTB filament and dynactin and stabilizes dynactin. Interacts with ATP7B, but not ATP7A, in a copper-dependent manner. Interacts with ANK2; this interaction is required for localization at costameres. Interacts with N4BP2L1.</text>
</comment>
<evidence type="ECO:0000256" key="3">
    <source>
        <dbReference type="ARBA" id="ARBA00004657"/>
    </source>
</evidence>
<evidence type="ECO:0000256" key="1">
    <source>
        <dbReference type="ARBA" id="ARBA00004300"/>
    </source>
</evidence>
<comment type="caution">
    <text evidence="15">The sequence shown here is derived from an EMBL/GenBank/DDBJ whole genome shotgun (WGS) entry which is preliminary data.</text>
</comment>
<evidence type="ECO:0000256" key="14">
    <source>
        <dbReference type="SAM" id="MobiDB-lite"/>
    </source>
</evidence>
<keyword evidence="8" id="KW-0007">Acetylation</keyword>
<sequence>MKLSRRCRTCHHILIKPESKAQATRFKIQLIATNYLPKITLPGCLSPKSSTVQPGFPLLAGEVVPVILRFANPLYSEMKVHVSADFDIRDDGCGDGAVAEVVAQEFVLPPFTEPWEYDEDDDMVASDDDHVDDSGNQTPAKQRGVIERRGNRVAIQVNVMPKAKTSNLVVPLHVVCTHQDDMDLDTDAPVQSDNTSTHRTVTNRFWVYISLGPVV</sequence>
<dbReference type="AlphaFoldDB" id="A0A9W7XZS4"/>
<feature type="region of interest" description="Disordered" evidence="14">
    <location>
        <begin position="120"/>
        <end position="139"/>
    </location>
</feature>
<dbReference type="Pfam" id="PF05502">
    <property type="entry name" value="Dynactin_p62"/>
    <property type="match status" value="1"/>
</dbReference>
<comment type="subcellular location">
    <subcellularLocation>
        <location evidence="1">Cytoplasm</location>
        <location evidence="1">Cytoskeleton</location>
        <location evidence="1">Microtubule organizing center</location>
        <location evidence="1">Centrosome</location>
    </subcellularLocation>
    <subcellularLocation>
        <location evidence="2">Cytoplasm</location>
        <location evidence="2">Cytoskeleton</location>
        <location evidence="2">Stress fiber</location>
    </subcellularLocation>
    <subcellularLocation>
        <location evidence="3">Cytoplasm</location>
        <location evidence="3">Myofibril</location>
    </subcellularLocation>
</comment>
<evidence type="ECO:0000313" key="15">
    <source>
        <dbReference type="EMBL" id="KAJ1721384.1"/>
    </source>
</evidence>
<feature type="compositionally biased region" description="Acidic residues" evidence="14">
    <location>
        <begin position="120"/>
        <end position="131"/>
    </location>
</feature>
<evidence type="ECO:0000256" key="4">
    <source>
        <dbReference type="ARBA" id="ARBA00022490"/>
    </source>
</evidence>
<evidence type="ECO:0000256" key="6">
    <source>
        <dbReference type="ARBA" id="ARBA00022553"/>
    </source>
</evidence>
<name>A0A9W7XZS4_9FUNG</name>
<keyword evidence="7" id="KW-0832">Ubl conjugation</keyword>
<dbReference type="PANTHER" id="PTHR13034">
    <property type="entry name" value="DYNACTIN P62 SUBUNIT"/>
    <property type="match status" value="1"/>
</dbReference>
<dbReference type="OrthoDB" id="283815at2759"/>
<evidence type="ECO:0000256" key="13">
    <source>
        <dbReference type="ARBA" id="ARBA00093507"/>
    </source>
</evidence>
<evidence type="ECO:0000256" key="10">
    <source>
        <dbReference type="ARBA" id="ARBA00023212"/>
    </source>
</evidence>
<evidence type="ECO:0000256" key="11">
    <source>
        <dbReference type="ARBA" id="ARBA00034776"/>
    </source>
</evidence>
<dbReference type="GO" id="GO:0001725">
    <property type="term" value="C:stress fiber"/>
    <property type="evidence" value="ECO:0007669"/>
    <property type="project" value="UniProtKB-SubCell"/>
</dbReference>
<dbReference type="EMBL" id="JANBOJ010000175">
    <property type="protein sequence ID" value="KAJ1721384.1"/>
    <property type="molecule type" value="Genomic_DNA"/>
</dbReference>
<dbReference type="PANTHER" id="PTHR13034:SF2">
    <property type="entry name" value="DYNACTIN SUBUNIT 4"/>
    <property type="match status" value="1"/>
</dbReference>